<keyword evidence="1" id="KW-1133">Transmembrane helix</keyword>
<proteinExistence type="predicted"/>
<reference evidence="2" key="1">
    <citation type="journal article" date="2021" name="Proc. Natl. Acad. Sci. U.S.A.">
        <title>A Catalog of Tens of Thousands of Viruses from Human Metagenomes Reveals Hidden Associations with Chronic Diseases.</title>
        <authorList>
            <person name="Tisza M.J."/>
            <person name="Buck C.B."/>
        </authorList>
    </citation>
    <scope>NUCLEOTIDE SEQUENCE</scope>
    <source>
        <strain evidence="2">CtNQV2</strain>
    </source>
</reference>
<keyword evidence="1" id="KW-0812">Transmembrane</keyword>
<protein>
    <submittedName>
        <fullName evidence="2">Uncharacterized protein</fullName>
    </submittedName>
</protein>
<keyword evidence="1" id="KW-0472">Membrane</keyword>
<organism evidence="2">
    <name type="scientific">Myoviridae sp. ctNQV2</name>
    <dbReference type="NCBI Taxonomy" id="2827683"/>
    <lineage>
        <taxon>Viruses</taxon>
        <taxon>Duplodnaviria</taxon>
        <taxon>Heunggongvirae</taxon>
        <taxon>Uroviricota</taxon>
        <taxon>Caudoviricetes</taxon>
    </lineage>
</organism>
<feature type="transmembrane region" description="Helical" evidence="1">
    <location>
        <begin position="65"/>
        <end position="86"/>
    </location>
</feature>
<feature type="transmembrane region" description="Helical" evidence="1">
    <location>
        <begin position="124"/>
        <end position="141"/>
    </location>
</feature>
<evidence type="ECO:0000313" key="2">
    <source>
        <dbReference type="EMBL" id="DAF43862.1"/>
    </source>
</evidence>
<name>A0A8S5RYK6_9CAUD</name>
<accession>A0A8S5RYK6</accession>
<feature type="transmembrane region" description="Helical" evidence="1">
    <location>
        <begin position="21"/>
        <end position="45"/>
    </location>
</feature>
<dbReference type="EMBL" id="BK032510">
    <property type="protein sequence ID" value="DAF43862.1"/>
    <property type="molecule type" value="Genomic_DNA"/>
</dbReference>
<evidence type="ECO:0000256" key="1">
    <source>
        <dbReference type="SAM" id="Phobius"/>
    </source>
</evidence>
<sequence length="285" mass="33021">MSEKIESRKDVRNVAVVFGNYVINTPILLFAIFVAYSILVGIITFNNPIPEIFGNNAKGECTGWFVFYCAIEIIAWAVYSFIYFMASYESNSTEKDVKSILILDIANKKDEEDVNKIKVSWKKLVWLIIAVLVIFSGYKATKYSLTEGVAVYNEQKDIRNTYEQKVQERNIMMSEFMDCLTSSLKVSETNANYFKENIQSIMENRKDGDKLMWKWVTEVNPNANFNEVSEMFQHMQSLYLEKRSSIIAINKTLFELEKRDANLRTMFPSNMIINLVGETEPLIRK</sequence>